<evidence type="ECO:0000256" key="2">
    <source>
        <dbReference type="SAM" id="SignalP"/>
    </source>
</evidence>
<keyword evidence="4" id="KW-1185">Reference proteome</keyword>
<evidence type="ECO:0008006" key="5">
    <source>
        <dbReference type="Google" id="ProtNLM"/>
    </source>
</evidence>
<dbReference type="RefSeq" id="WP_169350362.1">
    <property type="nucleotide sequence ID" value="NZ_JABBJJ010000301.1"/>
</dbReference>
<protein>
    <recommendedName>
        <fullName evidence="5">Peptidase C-terminal archaeal/bacterial domain-containing protein</fullName>
    </recommendedName>
</protein>
<dbReference type="Proteomes" id="UP000518300">
    <property type="component" value="Unassembled WGS sequence"/>
</dbReference>
<feature type="chain" id="PRO_5032346401" description="Peptidase C-terminal archaeal/bacterial domain-containing protein" evidence="2">
    <location>
        <begin position="23"/>
        <end position="300"/>
    </location>
</feature>
<feature type="compositionally biased region" description="Polar residues" evidence="1">
    <location>
        <begin position="35"/>
        <end position="50"/>
    </location>
</feature>
<evidence type="ECO:0000256" key="1">
    <source>
        <dbReference type="SAM" id="MobiDB-lite"/>
    </source>
</evidence>
<dbReference type="AlphaFoldDB" id="A0A848LTA1"/>
<feature type="signal peptide" evidence="2">
    <location>
        <begin position="1"/>
        <end position="22"/>
    </location>
</feature>
<proteinExistence type="predicted"/>
<dbReference type="Gene3D" id="2.60.120.380">
    <property type="match status" value="2"/>
</dbReference>
<gene>
    <name evidence="3" type="ORF">HG543_40900</name>
</gene>
<name>A0A848LTA1_9BACT</name>
<feature type="region of interest" description="Disordered" evidence="1">
    <location>
        <begin position="29"/>
        <end position="61"/>
    </location>
</feature>
<dbReference type="PROSITE" id="PS51257">
    <property type="entry name" value="PROKAR_LIPOPROTEIN"/>
    <property type="match status" value="1"/>
</dbReference>
<sequence length="300" mass="30505">MHRFETVSSRLLGLFTAFTLFACGGPAAEELSGETRPTTPEGTSVDTMPLSSPKPFDSGETRPLELAPASMEKDAVDLRVRSESPGGQTSLVAGSYSTSATNSATVNTANVYFNLRAGETLTVGTCGVSGASGSGDTYLRFYNPSGVEVAISDDACGGVLSNLSYVAPTTGTYLLRAGCFGSGACNGTVGYSIGGALFSYSASATNSATVNTTDLYVNLSAGQTITLGTCGLSGASGSGDTYLRFYNPSGVQVTFSDDAGGSCGALSNFTYYVSVSGTYVLRSGCYSSGACSGTVAYLLQ</sequence>
<organism evidence="3 4">
    <name type="scientific">Pyxidicoccus fallax</name>
    <dbReference type="NCBI Taxonomy" id="394095"/>
    <lineage>
        <taxon>Bacteria</taxon>
        <taxon>Pseudomonadati</taxon>
        <taxon>Myxococcota</taxon>
        <taxon>Myxococcia</taxon>
        <taxon>Myxococcales</taxon>
        <taxon>Cystobacterineae</taxon>
        <taxon>Myxococcaceae</taxon>
        <taxon>Pyxidicoccus</taxon>
    </lineage>
</organism>
<accession>A0A848LTA1</accession>
<reference evidence="3 4" key="1">
    <citation type="submission" date="2020-04" db="EMBL/GenBank/DDBJ databases">
        <title>Draft genome of Pyxidicoccus fallax type strain.</title>
        <authorList>
            <person name="Whitworth D.E."/>
        </authorList>
    </citation>
    <scope>NUCLEOTIDE SEQUENCE [LARGE SCALE GENOMIC DNA]</scope>
    <source>
        <strain evidence="3 4">DSM 14698</strain>
    </source>
</reference>
<evidence type="ECO:0000313" key="3">
    <source>
        <dbReference type="EMBL" id="NMO21165.1"/>
    </source>
</evidence>
<evidence type="ECO:0000313" key="4">
    <source>
        <dbReference type="Proteomes" id="UP000518300"/>
    </source>
</evidence>
<comment type="caution">
    <text evidence="3">The sequence shown here is derived from an EMBL/GenBank/DDBJ whole genome shotgun (WGS) entry which is preliminary data.</text>
</comment>
<keyword evidence="2" id="KW-0732">Signal</keyword>
<dbReference type="EMBL" id="JABBJJ010000301">
    <property type="protein sequence ID" value="NMO21165.1"/>
    <property type="molecule type" value="Genomic_DNA"/>
</dbReference>